<reference evidence="2" key="1">
    <citation type="submission" date="2014-11" db="EMBL/GenBank/DDBJ databases">
        <title>Draft genome sequence of Hydrogenophaga intermedia S1.</title>
        <authorList>
            <person name="Gan H.M."/>
            <person name="Chew T.H."/>
            <person name="Stolz A."/>
        </authorList>
    </citation>
    <scope>NUCLEOTIDE SEQUENCE [LARGE SCALE GENOMIC DNA]</scope>
    <source>
        <strain evidence="2">S1</strain>
    </source>
</reference>
<evidence type="ECO:0000313" key="1">
    <source>
        <dbReference type="EMBL" id="CDN87350.1"/>
    </source>
</evidence>
<dbReference type="InterPro" id="IPR036390">
    <property type="entry name" value="WH_DNA-bd_sf"/>
</dbReference>
<sequence length="114" mass="12750">MSLEWVAAQLVIPPPEKPGLRFNPHPPGVIREGSATEAVLQFLAARVGAFFNKEQIVERIQRSGKAVDWALIFLRDQELIEAVPDSVRNPRFRRYRVTPAGVALAAEYQRQGAT</sequence>
<evidence type="ECO:0000313" key="2">
    <source>
        <dbReference type="Proteomes" id="UP000028878"/>
    </source>
</evidence>
<dbReference type="RefSeq" id="WP_035621226.1">
    <property type="nucleotide sequence ID" value="NZ_CCAE010000010.1"/>
</dbReference>
<protein>
    <submittedName>
        <fullName evidence="1">Uncharacterized protein</fullName>
    </submittedName>
</protein>
<keyword evidence="2" id="KW-1185">Reference proteome</keyword>
<dbReference type="SUPFAM" id="SSF46785">
    <property type="entry name" value="Winged helix' DNA-binding domain"/>
    <property type="match status" value="1"/>
</dbReference>
<gene>
    <name evidence="1" type="ORF">BN948_01772</name>
</gene>
<dbReference type="AlphaFoldDB" id="A0A1L1PCX1"/>
<organism evidence="1 2">
    <name type="scientific">Hydrogenophaga intermedia</name>
    <dbReference type="NCBI Taxonomy" id="65786"/>
    <lineage>
        <taxon>Bacteria</taxon>
        <taxon>Pseudomonadati</taxon>
        <taxon>Pseudomonadota</taxon>
        <taxon>Betaproteobacteria</taxon>
        <taxon>Burkholderiales</taxon>
        <taxon>Comamonadaceae</taxon>
        <taxon>Hydrogenophaga</taxon>
    </lineage>
</organism>
<name>A0A1L1PCX1_HYDIT</name>
<accession>A0A1L1PCX1</accession>
<dbReference type="Proteomes" id="UP000028878">
    <property type="component" value="Unassembled WGS sequence"/>
</dbReference>
<dbReference type="EMBL" id="CCAE010000010">
    <property type="protein sequence ID" value="CDN87350.1"/>
    <property type="molecule type" value="Genomic_DNA"/>
</dbReference>
<proteinExistence type="predicted"/>